<dbReference type="InterPro" id="IPR001374">
    <property type="entry name" value="R3H_dom"/>
</dbReference>
<dbReference type="InterPro" id="IPR036867">
    <property type="entry name" value="R3H_dom_sf"/>
</dbReference>
<accession>A0A9Y1I2R6</accession>
<dbReference type="PANTHER" id="PTHR20953">
    <property type="entry name" value="KINASE-RELATED"/>
    <property type="match status" value="1"/>
</dbReference>
<organism evidence="5">
    <name type="scientific">Gronococcus sybilensis</name>
    <dbReference type="NCBI Taxonomy" id="3028029"/>
    <lineage>
        <taxon>Eukaryota</taxon>
        <taxon>Rhodophyta</taxon>
        <taxon>Bangiophyceae</taxon>
        <taxon>Cavernulicolales</taxon>
        <taxon>Cavernulicolaceae</taxon>
        <taxon>Gronococcus</taxon>
    </lineage>
</organism>
<dbReference type="PANTHER" id="PTHR20953:SF3">
    <property type="entry name" value="P-LOOP CONTAINING NUCLEOSIDE TRIPHOSPHATE HYDROLASES SUPERFAMILY PROTEIN"/>
    <property type="match status" value="1"/>
</dbReference>
<dbReference type="InterPro" id="IPR027417">
    <property type="entry name" value="P-loop_NTPase"/>
</dbReference>
<dbReference type="InterPro" id="IPR058670">
    <property type="entry name" value="PTPase_dom"/>
</dbReference>
<geneLocation type="plastid" evidence="5"/>
<dbReference type="GO" id="GO:0003676">
    <property type="term" value="F:nucleic acid binding"/>
    <property type="evidence" value="ECO:0007669"/>
    <property type="project" value="UniProtKB-UniRule"/>
</dbReference>
<evidence type="ECO:0000313" key="5">
    <source>
        <dbReference type="EMBL" id="WDA99177.1"/>
    </source>
</evidence>
<dbReference type="GO" id="GO:0005524">
    <property type="term" value="F:ATP binding"/>
    <property type="evidence" value="ECO:0007669"/>
    <property type="project" value="UniProtKB-KW"/>
</dbReference>
<dbReference type="SMART" id="SM00393">
    <property type="entry name" value="R3H"/>
    <property type="match status" value="1"/>
</dbReference>
<dbReference type="PROSITE" id="PS51061">
    <property type="entry name" value="R3H"/>
    <property type="match status" value="1"/>
</dbReference>
<proteinExistence type="predicted"/>
<dbReference type="SUPFAM" id="SSF52540">
    <property type="entry name" value="P-loop containing nucleoside triphosphate hydrolases"/>
    <property type="match status" value="1"/>
</dbReference>
<feature type="domain" description="R3H" evidence="4">
    <location>
        <begin position="484"/>
        <end position="547"/>
    </location>
</feature>
<gene>
    <name evidence="5" type="primary">ycf45</name>
    <name evidence="5" type="ORF">GRSY_172</name>
</gene>
<evidence type="ECO:0000259" key="4">
    <source>
        <dbReference type="PROSITE" id="PS51061"/>
    </source>
</evidence>
<dbReference type="CDD" id="cd00009">
    <property type="entry name" value="AAA"/>
    <property type="match status" value="1"/>
</dbReference>
<keyword evidence="5" id="KW-0934">Plastid</keyword>
<dbReference type="AlphaFoldDB" id="A0A9Y1I2R6"/>
<dbReference type="InterPro" id="IPR045735">
    <property type="entry name" value="Spore_III_AA_AAA+_ATPase"/>
</dbReference>
<keyword evidence="1" id="KW-0547">Nucleotide-binding</keyword>
<sequence>MLISNDLHKLFRVLPHSIRNSLENHPNQNNLVEVIMDLGRRPEARFFDYPEYISPRIVSWQDLEYSIQKVGNFSGDNRAGIETTLHRISAIKNRKGNIIGLTCRVGRAVLGTMSIARDLLESRRSILLLGKPGIGKTTAIREMSRILADELYRRVIIIDTSNEIAGDGDVCHSAIGKARRMQVSHPDLQHQVMIEAVENHMPEVIIVDEIGTELEALAARTIAERGVQLVGTAHGHYLDSLIKNPTLADLVGGIQYVTLGDEEAKRRNTQKSIIERKGPATFNIAVEMQKRDNWLVHEAVEHSVDRILDGQLLYLQNRYTTPEGKIHIKHIEFSEEFTHTISLQQKSLTQPNDLVQPKQDLSSEENSSKSLPKHSKDSRIYVYPYAISYQQIQKAIEVLNLPVEITRDIHRCNHILTLKAQIKRGNKLITIANEKRINIQTIQNTTTPQIIRALRHLFKSDFHRSHQAANDDNLLNALFIGSNNDQIEAIEETKLAIKNIVIPKRQTVELLPRKASIRKVQHELVSKYQMKARSFGKEPYRKLRIYT</sequence>
<evidence type="ECO:0000256" key="3">
    <source>
        <dbReference type="SAM" id="MobiDB-lite"/>
    </source>
</evidence>
<protein>
    <recommendedName>
        <fullName evidence="4">R3H domain-containing protein</fullName>
    </recommendedName>
</protein>
<dbReference type="Pfam" id="PF19568">
    <property type="entry name" value="Spore_III_AA"/>
    <property type="match status" value="1"/>
</dbReference>
<keyword evidence="2" id="KW-0067">ATP-binding</keyword>
<dbReference type="SMART" id="SM00382">
    <property type="entry name" value="AAA"/>
    <property type="match status" value="1"/>
</dbReference>
<dbReference type="EMBL" id="OP616812">
    <property type="protein sequence ID" value="WDA99177.1"/>
    <property type="molecule type" value="Genomic_DNA"/>
</dbReference>
<evidence type="ECO:0000256" key="2">
    <source>
        <dbReference type="ARBA" id="ARBA00022840"/>
    </source>
</evidence>
<evidence type="ECO:0000256" key="1">
    <source>
        <dbReference type="ARBA" id="ARBA00022741"/>
    </source>
</evidence>
<dbReference type="Gene3D" id="3.40.50.300">
    <property type="entry name" value="P-loop containing nucleotide triphosphate hydrolases"/>
    <property type="match status" value="1"/>
</dbReference>
<reference evidence="5" key="1">
    <citation type="journal article" date="2023" name="J. Phycol.">
        <title>Revised classification of the Cyanidiophyceae based on plastid genome data with descriptions of the Cavernulicolales ord. nov. and Galdieriales ord. nov. (Rhodophyta).</title>
        <authorList>
            <person name="Park S.I."/>
            <person name="Cho C.H."/>
            <person name="Ciniglia C."/>
            <person name="Huang T.Y."/>
            <person name="Liu S.L."/>
            <person name="Bustamante D.E."/>
            <person name="Calderon M.S."/>
            <person name="Mansilla A."/>
            <person name="McDermott T."/>
            <person name="Andersen R.A."/>
            <person name="Yoon H.S."/>
        </authorList>
    </citation>
    <scope>NUCLEOTIDE SEQUENCE</scope>
</reference>
<dbReference type="InterPro" id="IPR034081">
    <property type="entry name" value="R3H_AAA"/>
</dbReference>
<dbReference type="SUPFAM" id="SSF82708">
    <property type="entry name" value="R3H domain"/>
    <property type="match status" value="1"/>
</dbReference>
<dbReference type="InterPro" id="IPR003593">
    <property type="entry name" value="AAA+_ATPase"/>
</dbReference>
<name>A0A9Y1I2R6_9RHOD</name>
<dbReference type="Pfam" id="PF01424">
    <property type="entry name" value="R3H"/>
    <property type="match status" value="1"/>
</dbReference>
<feature type="region of interest" description="Disordered" evidence="3">
    <location>
        <begin position="348"/>
        <end position="374"/>
    </location>
</feature>
<dbReference type="Pfam" id="PF25516">
    <property type="entry name" value="PTPase"/>
    <property type="match status" value="1"/>
</dbReference>
<dbReference type="CDD" id="cd02645">
    <property type="entry name" value="R3H_AAA"/>
    <property type="match status" value="1"/>
</dbReference>